<dbReference type="Proteomes" id="UP001317085">
    <property type="component" value="Unassembled WGS sequence"/>
</dbReference>
<dbReference type="EMBL" id="JAKNRV010000160">
    <property type="protein sequence ID" value="MCK1785943.1"/>
    <property type="molecule type" value="Genomic_DNA"/>
</dbReference>
<evidence type="ECO:0000313" key="3">
    <source>
        <dbReference type="Proteomes" id="UP001317085"/>
    </source>
</evidence>
<gene>
    <name evidence="2" type="ORF">L9Z73_16735</name>
</gene>
<dbReference type="InterPro" id="IPR025194">
    <property type="entry name" value="RodZ-like_C"/>
</dbReference>
<protein>
    <submittedName>
        <fullName evidence="2">DUF4115 domain-containing protein</fullName>
    </submittedName>
</protein>
<comment type="caution">
    <text evidence="2">The sequence shown here is derived from an EMBL/GenBank/DDBJ whole genome shotgun (WGS) entry which is preliminary data.</text>
</comment>
<organism evidence="2 3">
    <name type="scientific">Pseudomonas emilianonis</name>
    <dbReference type="NCBI Taxonomy" id="2915812"/>
    <lineage>
        <taxon>Bacteria</taxon>
        <taxon>Pseudomonadati</taxon>
        <taxon>Pseudomonadota</taxon>
        <taxon>Gammaproteobacteria</taxon>
        <taxon>Pseudomonadales</taxon>
        <taxon>Pseudomonadaceae</taxon>
        <taxon>Pseudomonas</taxon>
    </lineage>
</organism>
<proteinExistence type="predicted"/>
<sequence length="97" mass="10050">APAAPAISPPTTPVLIAGDGRVQITFVADCWTQLTDGNGKVLFSGMKRKGDTLDQGGKPPLTLRLGFARGAQVAYNGQPVDVAPFTSGETARLKLGQ</sequence>
<reference evidence="2 3" key="1">
    <citation type="submission" date="2022-02" db="EMBL/GenBank/DDBJ databases">
        <title>Comparative genomics of the first Antarctic Pseudomonas spp. capable of biotransforming 2,4,6-Trinitrotoluene.</title>
        <authorList>
            <person name="Cabrera M.A."/>
            <person name="Marquez S.L."/>
            <person name="Perez-Donoso J.M."/>
        </authorList>
    </citation>
    <scope>NUCLEOTIDE SEQUENCE [LARGE SCALE GENOMIC DNA]</scope>
    <source>
        <strain evidence="2 3">TNT11</strain>
    </source>
</reference>
<evidence type="ECO:0000313" key="2">
    <source>
        <dbReference type="EMBL" id="MCK1785943.1"/>
    </source>
</evidence>
<dbReference type="Pfam" id="PF13464">
    <property type="entry name" value="RodZ_C"/>
    <property type="match status" value="1"/>
</dbReference>
<name>A0ABT0EJN7_9PSED</name>
<dbReference type="PANTHER" id="PTHR34475">
    <property type="match status" value="1"/>
</dbReference>
<dbReference type="PANTHER" id="PTHR34475:SF1">
    <property type="entry name" value="CYTOSKELETON PROTEIN RODZ"/>
    <property type="match status" value="1"/>
</dbReference>
<feature type="non-terminal residue" evidence="2">
    <location>
        <position position="1"/>
    </location>
</feature>
<accession>A0ABT0EJN7</accession>
<dbReference type="InterPro" id="IPR050400">
    <property type="entry name" value="Bact_Cytoskel_RodZ"/>
</dbReference>
<keyword evidence="3" id="KW-1185">Reference proteome</keyword>
<dbReference type="RefSeq" id="WP_247403073.1">
    <property type="nucleotide sequence ID" value="NZ_JAKNRV010000160.1"/>
</dbReference>
<evidence type="ECO:0000259" key="1">
    <source>
        <dbReference type="Pfam" id="PF13464"/>
    </source>
</evidence>
<feature type="domain" description="Cytoskeleton protein RodZ-like C-terminal" evidence="1">
    <location>
        <begin position="23"/>
        <end position="94"/>
    </location>
</feature>